<keyword evidence="6" id="KW-1185">Reference proteome</keyword>
<accession>A0ABQ4ZJR0</accession>
<dbReference type="InterPro" id="IPR027417">
    <property type="entry name" value="P-loop_NTPase"/>
</dbReference>
<dbReference type="InterPro" id="IPR029480">
    <property type="entry name" value="Transpos_assoc"/>
</dbReference>
<dbReference type="Gene3D" id="3.80.10.10">
    <property type="entry name" value="Ribonuclease Inhibitor"/>
    <property type="match status" value="1"/>
</dbReference>
<sequence length="1641" mass="185576">MSPGIVARDRSAVAAAVAAVAAVVAVAPVAAETQPKTNHSKSGSGLPSIVALVMVIDDKSWTLLEHHERAFYIGLEKFVDHCKPLVNSARKIGCPCKSCRTILWVSIKHLSDHIMKHGFDLGYKTWVHHGEPDLPPPPPAIDNTRQPQMSDMTTLLNDLSYIPPNNEHNEISNEPTQATRNEFKELYASANEELYPGCDYEDSNTPGKKVPKKVLRYFPIIPRLQRLYKSSHTTKEMIWHATKKCAEPGLQHVAGDIDNIQSASVVMYEREFFYADVDRKGVETIDVASGQKFNMRAMVLWTINDFPARSSLSGWSGQGYKACPTCNKDTSSVRVLSKTTYVGHRRFLKKPHKWRSSLEFNGQIDNRDPPKEFGRDEILAQLDRLPTRLTGKHLSYGGVNIKRNVLVELNWIKRLGIRSGLWLGQTKNGKCLKPQAAYSFTPEDRIFFCQFIKGVKLPDKFGSCLKHKVTDNDTNITGLKSHDCHIMMQRLLLYGLQNYLPDKIAKPIIELCSLFKQICSTTLMEDDMLKAQIKVVDILCDLELIHPPALFDIIIHLVIHLPLEALEGGPICPQWMFPFERYIKKLKGYVRNKAKPEGSIEEGYVVEEALTFSSHYFRDIRQRHVDNDKDPEVSTTSELFALACRPTWTPISVNSCVVDGLRYVVHSRDEHRTTQNSGICSPGPDREMYHEDNPDIIHFNNSSVLSLSTSLNDLDNATLHIDGQSTEVDAPPDIIDIVDEDDDIIDDEDALPYDLAYFDDEDLINVDDDGVDKMSADVARSHGGDGGGEDRPPPHHVPTDCGGKGKRKPNLGDRAAGRLHTRDKTPNLSLKEITDKKGPVPIRFEVRDKQTLMPLGDHATHWSSYIGEVIRGVPLYYPSWMKVPKERKATLITNIGFDLRPHMESPDWTEIEAGIQQHFQKAYNTNKAAFKAQHWVIDTQTGTYNMEKIRRARPEAITAEEWGKDPGRLLAFEMRWQSSTTQEYPSLIDTFFVAHTVNEVFTRDEDHLIYEEMRRLEATGTYTDDEINRLARRGKQRGHISSVGRVLPARVTASPKFESGGASGSGGYGDDEESADDQEDEDEDGDGDRIHAFRDDREMPKGEELSPHLYKAIEESRYESKFIDCISKEILKKICGGPLHVGENLVGIDFHFDRLDLSRFVRSDKVNMIEICGISGIGNMILDKAMYNLIYIHFEGSCLCEDVKEGTKRQGLIQVQMQMIGKIMKTEYLKMSSVGEGTMIIKKMMSSKPVLLVLDDVDDHDQLDSLADEDQSLELFGSYAFKTKDSSRGFKKVAEEVMKYVQGHPLALIVLGHFLYGKTVHQWVSELGQLKVYPNKKIQSVLRLSYDGLNLHQQNILLDIACSFIGENSKFVASGNNSLRMHDLIQAMAREIIFEESSMHGNRSRLQRTQVVEILDIQQKKPSQKFDIDGKAFAQMKNLRILKLPKDDAVNFFGRLDFLLNNLRLLCWNGCPFKLLPSDFYPENIVVIDLSYSNIKQLWTTPKCLRRLKVMKLKVLNLSGCLNVTQPPEAFWSRWWTLVLLSKQQHPQRSVSLAGFHMLKSLNFIYYNLEQVPDAIGSLSCLKDLYLEGSNFTSLPGSLSQLSHLSYLWVDGCKKLEVLPELPPSMYDVSACDCTSLCSIT</sequence>
<dbReference type="EMBL" id="BQNB010011327">
    <property type="protein sequence ID" value="GJS89133.1"/>
    <property type="molecule type" value="Genomic_DNA"/>
</dbReference>
<reference evidence="5" key="1">
    <citation type="journal article" date="2022" name="Int. J. Mol. Sci.">
        <title>Draft Genome of Tanacetum Coccineum: Genomic Comparison of Closely Related Tanacetum-Family Plants.</title>
        <authorList>
            <person name="Yamashiro T."/>
            <person name="Shiraishi A."/>
            <person name="Nakayama K."/>
            <person name="Satake H."/>
        </authorList>
    </citation>
    <scope>NUCLEOTIDE SEQUENCE</scope>
</reference>
<dbReference type="InterPro" id="IPR004242">
    <property type="entry name" value="Transposase_21"/>
</dbReference>
<feature type="domain" description="DUF4218" evidence="3">
    <location>
        <begin position="518"/>
        <end position="625"/>
    </location>
</feature>
<dbReference type="SUPFAM" id="SSF52540">
    <property type="entry name" value="P-loop containing nucleoside triphosphate hydrolases"/>
    <property type="match status" value="1"/>
</dbReference>
<feature type="compositionally biased region" description="Basic and acidic residues" evidence="2">
    <location>
        <begin position="1087"/>
        <end position="1105"/>
    </location>
</feature>
<dbReference type="PANTHER" id="PTHR11017">
    <property type="entry name" value="LEUCINE-RICH REPEAT-CONTAINING PROTEIN"/>
    <property type="match status" value="1"/>
</dbReference>
<feature type="region of interest" description="Disordered" evidence="2">
    <location>
        <begin position="1053"/>
        <end position="1105"/>
    </location>
</feature>
<feature type="region of interest" description="Disordered" evidence="2">
    <location>
        <begin position="775"/>
        <end position="828"/>
    </location>
</feature>
<dbReference type="Pfam" id="PF13963">
    <property type="entry name" value="Transpos_assoc"/>
    <property type="match status" value="1"/>
</dbReference>
<dbReference type="PRINTS" id="PR00364">
    <property type="entry name" value="DISEASERSIST"/>
</dbReference>
<dbReference type="PANTHER" id="PTHR11017:SF573">
    <property type="entry name" value="ADP-RIBOSYL CYCLASE_CYCLIC ADP-RIBOSE HYDROLASE"/>
    <property type="match status" value="1"/>
</dbReference>
<feature type="domain" description="Transposase-associated" evidence="4">
    <location>
        <begin position="59"/>
        <end position="131"/>
    </location>
</feature>
<gene>
    <name evidence="5" type="ORF">Tco_0771769</name>
</gene>
<dbReference type="Gene3D" id="1.10.8.430">
    <property type="entry name" value="Helical domain of apoptotic protease-activating factors"/>
    <property type="match status" value="1"/>
</dbReference>
<dbReference type="Pfam" id="PF13960">
    <property type="entry name" value="DUF4218"/>
    <property type="match status" value="1"/>
</dbReference>
<reference evidence="5" key="2">
    <citation type="submission" date="2022-01" db="EMBL/GenBank/DDBJ databases">
        <authorList>
            <person name="Yamashiro T."/>
            <person name="Shiraishi A."/>
            <person name="Satake H."/>
            <person name="Nakayama K."/>
        </authorList>
    </citation>
    <scope>NUCLEOTIDE SEQUENCE</scope>
</reference>
<evidence type="ECO:0000259" key="3">
    <source>
        <dbReference type="Pfam" id="PF13960"/>
    </source>
</evidence>
<dbReference type="Proteomes" id="UP001151760">
    <property type="component" value="Unassembled WGS sequence"/>
</dbReference>
<dbReference type="InterPro" id="IPR042197">
    <property type="entry name" value="Apaf_helical"/>
</dbReference>
<evidence type="ECO:0000259" key="4">
    <source>
        <dbReference type="Pfam" id="PF13963"/>
    </source>
</evidence>
<evidence type="ECO:0000313" key="5">
    <source>
        <dbReference type="EMBL" id="GJS89133.1"/>
    </source>
</evidence>
<dbReference type="InterPro" id="IPR044974">
    <property type="entry name" value="Disease_R_plants"/>
</dbReference>
<evidence type="ECO:0000256" key="1">
    <source>
        <dbReference type="ARBA" id="ARBA00022614"/>
    </source>
</evidence>
<keyword evidence="1" id="KW-0433">Leucine-rich repeat</keyword>
<dbReference type="SUPFAM" id="SSF52058">
    <property type="entry name" value="L domain-like"/>
    <property type="match status" value="1"/>
</dbReference>
<name>A0ABQ4ZJR0_9ASTR</name>
<evidence type="ECO:0000256" key="2">
    <source>
        <dbReference type="SAM" id="MobiDB-lite"/>
    </source>
</evidence>
<dbReference type="InterPro" id="IPR025452">
    <property type="entry name" value="DUF4218"/>
</dbReference>
<dbReference type="InterPro" id="IPR032675">
    <property type="entry name" value="LRR_dom_sf"/>
</dbReference>
<feature type="compositionally biased region" description="Basic and acidic residues" evidence="2">
    <location>
        <begin position="775"/>
        <end position="793"/>
    </location>
</feature>
<organism evidence="5 6">
    <name type="scientific">Tanacetum coccineum</name>
    <dbReference type="NCBI Taxonomy" id="301880"/>
    <lineage>
        <taxon>Eukaryota</taxon>
        <taxon>Viridiplantae</taxon>
        <taxon>Streptophyta</taxon>
        <taxon>Embryophyta</taxon>
        <taxon>Tracheophyta</taxon>
        <taxon>Spermatophyta</taxon>
        <taxon>Magnoliopsida</taxon>
        <taxon>eudicotyledons</taxon>
        <taxon>Gunneridae</taxon>
        <taxon>Pentapetalae</taxon>
        <taxon>asterids</taxon>
        <taxon>campanulids</taxon>
        <taxon>Asterales</taxon>
        <taxon>Asteraceae</taxon>
        <taxon>Asteroideae</taxon>
        <taxon>Anthemideae</taxon>
        <taxon>Anthemidinae</taxon>
        <taxon>Tanacetum</taxon>
    </lineage>
</organism>
<dbReference type="Pfam" id="PF02992">
    <property type="entry name" value="Transposase_21"/>
    <property type="match status" value="1"/>
</dbReference>
<evidence type="ECO:0008006" key="7">
    <source>
        <dbReference type="Google" id="ProtNLM"/>
    </source>
</evidence>
<comment type="caution">
    <text evidence="5">The sequence shown here is derived from an EMBL/GenBank/DDBJ whole genome shotgun (WGS) entry which is preliminary data.</text>
</comment>
<protein>
    <recommendedName>
        <fullName evidence="7">Transposase-associated domain-containing protein</fullName>
    </recommendedName>
</protein>
<evidence type="ECO:0000313" key="6">
    <source>
        <dbReference type="Proteomes" id="UP001151760"/>
    </source>
</evidence>
<feature type="compositionally biased region" description="Acidic residues" evidence="2">
    <location>
        <begin position="1069"/>
        <end position="1086"/>
    </location>
</feature>
<proteinExistence type="predicted"/>